<dbReference type="InterPro" id="IPR050360">
    <property type="entry name" value="MFS_Sugar_Transporters"/>
</dbReference>
<dbReference type="InterPro" id="IPR036259">
    <property type="entry name" value="MFS_trans_sf"/>
</dbReference>
<feature type="transmembrane region" description="Helical" evidence="8">
    <location>
        <begin position="317"/>
        <end position="335"/>
    </location>
</feature>
<dbReference type="AlphaFoldDB" id="A0A9W9LN43"/>
<dbReference type="SUPFAM" id="SSF103473">
    <property type="entry name" value="MFS general substrate transporter"/>
    <property type="match status" value="1"/>
</dbReference>
<comment type="subcellular location">
    <subcellularLocation>
        <location evidence="1">Membrane</location>
        <topology evidence="1">Multi-pass membrane protein</topology>
    </subcellularLocation>
</comment>
<keyword evidence="4 8" id="KW-0812">Transmembrane</keyword>
<evidence type="ECO:0000313" key="11">
    <source>
        <dbReference type="Proteomes" id="UP001149163"/>
    </source>
</evidence>
<organism evidence="10 11">
    <name type="scientific">Penicillium canariense</name>
    <dbReference type="NCBI Taxonomy" id="189055"/>
    <lineage>
        <taxon>Eukaryota</taxon>
        <taxon>Fungi</taxon>
        <taxon>Dikarya</taxon>
        <taxon>Ascomycota</taxon>
        <taxon>Pezizomycotina</taxon>
        <taxon>Eurotiomycetes</taxon>
        <taxon>Eurotiomycetidae</taxon>
        <taxon>Eurotiales</taxon>
        <taxon>Aspergillaceae</taxon>
        <taxon>Penicillium</taxon>
    </lineage>
</organism>
<dbReference type="Pfam" id="PF00083">
    <property type="entry name" value="Sugar_tr"/>
    <property type="match status" value="1"/>
</dbReference>
<feature type="transmembrane region" description="Helical" evidence="8">
    <location>
        <begin position="275"/>
        <end position="297"/>
    </location>
</feature>
<dbReference type="PROSITE" id="PS00217">
    <property type="entry name" value="SUGAR_TRANSPORT_2"/>
    <property type="match status" value="1"/>
</dbReference>
<feature type="transmembrane region" description="Helical" evidence="8">
    <location>
        <begin position="118"/>
        <end position="141"/>
    </location>
</feature>
<sequence>MVQARFLKNYRVYVLTSVAYLGSLLFGYDTGVMGSVLALNSFKIDFGLPLGKSGFASDKNSQVSSNVVSLLTAGCFFGAIFAAYINDTIGRRYSLMIFCSIFMVGAAIQVGAHHEIGMIYGGRVVAGLGIGGMSSITPVFVSENCPPQHRGRIAGLFQEFLVIGSTFAYWLGYGVSIHMPTSTKQWRVPVAIQLIPGGLMLVGLFFLKESSRWLMKQGRREEAIHSLAYTRNEPEDSEAVQKEIAEIYAAIEEETALTEGVTWKECLQKSNRYRFFLAFTIMFWQQFSGTNSIGYYAPQIFQSIGISSSNASLFATGIYGTVKVISTGIFLLIGIDRWGRKRSLMGGAAWMAVMMFIIGAVLATHPPDTSSTVVSKASVAMVAMIYLYVIGYSFSWGPTPWVYLSEIFPTRLRSYGVGLGAATQWLFNFVITEITPRAIHSIGWKTFLMFGVFCTAMGIFVTIFLKETKGRTLEEMDLIFGAIDEEQRRADVENTLQKNSIAHAEHMEENADRK</sequence>
<feature type="transmembrane region" description="Helical" evidence="8">
    <location>
        <begin position="12"/>
        <end position="28"/>
    </location>
</feature>
<evidence type="ECO:0000256" key="4">
    <source>
        <dbReference type="ARBA" id="ARBA00022692"/>
    </source>
</evidence>
<accession>A0A9W9LN43</accession>
<feature type="transmembrane region" description="Helical" evidence="8">
    <location>
        <begin position="190"/>
        <end position="207"/>
    </location>
</feature>
<dbReference type="Gene3D" id="1.20.1250.20">
    <property type="entry name" value="MFS general substrate transporter like domains"/>
    <property type="match status" value="1"/>
</dbReference>
<dbReference type="PANTHER" id="PTHR48022">
    <property type="entry name" value="PLASTIDIC GLUCOSE TRANSPORTER 4"/>
    <property type="match status" value="1"/>
</dbReference>
<gene>
    <name evidence="10" type="ORF">N7482_005547</name>
</gene>
<evidence type="ECO:0000256" key="2">
    <source>
        <dbReference type="ARBA" id="ARBA00010992"/>
    </source>
</evidence>
<dbReference type="GeneID" id="81426848"/>
<feature type="transmembrane region" description="Helical" evidence="8">
    <location>
        <begin position="377"/>
        <end position="394"/>
    </location>
</feature>
<dbReference type="PRINTS" id="PR00171">
    <property type="entry name" value="SUGRTRNSPORT"/>
</dbReference>
<dbReference type="GO" id="GO:0016020">
    <property type="term" value="C:membrane"/>
    <property type="evidence" value="ECO:0007669"/>
    <property type="project" value="UniProtKB-SubCell"/>
</dbReference>
<dbReference type="NCBIfam" id="TIGR00879">
    <property type="entry name" value="SP"/>
    <property type="match status" value="1"/>
</dbReference>
<evidence type="ECO:0000256" key="5">
    <source>
        <dbReference type="ARBA" id="ARBA00022989"/>
    </source>
</evidence>
<evidence type="ECO:0000313" key="10">
    <source>
        <dbReference type="EMBL" id="KAJ5166766.1"/>
    </source>
</evidence>
<evidence type="ECO:0000256" key="8">
    <source>
        <dbReference type="SAM" id="Phobius"/>
    </source>
</evidence>
<comment type="caution">
    <text evidence="10">The sequence shown here is derived from an EMBL/GenBank/DDBJ whole genome shotgun (WGS) entry which is preliminary data.</text>
</comment>
<keyword evidence="6 8" id="KW-0472">Membrane</keyword>
<dbReference type="InterPro" id="IPR005828">
    <property type="entry name" value="MFS_sugar_transport-like"/>
</dbReference>
<feature type="transmembrane region" description="Helical" evidence="8">
    <location>
        <begin position="447"/>
        <end position="465"/>
    </location>
</feature>
<evidence type="ECO:0000256" key="6">
    <source>
        <dbReference type="ARBA" id="ARBA00023136"/>
    </source>
</evidence>
<dbReference type="PROSITE" id="PS50850">
    <property type="entry name" value="MFS"/>
    <property type="match status" value="1"/>
</dbReference>
<feature type="transmembrane region" description="Helical" evidence="8">
    <location>
        <begin position="347"/>
        <end position="365"/>
    </location>
</feature>
<protein>
    <recommendedName>
        <fullName evidence="9">Major facilitator superfamily (MFS) profile domain-containing protein</fullName>
    </recommendedName>
</protein>
<evidence type="ECO:0000256" key="1">
    <source>
        <dbReference type="ARBA" id="ARBA00004141"/>
    </source>
</evidence>
<keyword evidence="5 8" id="KW-1133">Transmembrane helix</keyword>
<comment type="similarity">
    <text evidence="2 7">Belongs to the major facilitator superfamily. Sugar transporter (TC 2.A.1.1) family.</text>
</comment>
<dbReference type="PROSITE" id="PS00216">
    <property type="entry name" value="SUGAR_TRANSPORT_1"/>
    <property type="match status" value="1"/>
</dbReference>
<dbReference type="FunFam" id="1.20.1250.20:FF:000026">
    <property type="entry name" value="MFS quinate transporter QutD"/>
    <property type="match status" value="1"/>
</dbReference>
<dbReference type="OrthoDB" id="508119at2759"/>
<reference evidence="10" key="1">
    <citation type="submission" date="2022-11" db="EMBL/GenBank/DDBJ databases">
        <authorList>
            <person name="Petersen C."/>
        </authorList>
    </citation>
    <scope>NUCLEOTIDE SEQUENCE</scope>
    <source>
        <strain evidence="10">IBT 26290</strain>
    </source>
</reference>
<proteinExistence type="inferred from homology"/>
<name>A0A9W9LN43_9EURO</name>
<evidence type="ECO:0000256" key="7">
    <source>
        <dbReference type="RuleBase" id="RU003346"/>
    </source>
</evidence>
<feature type="transmembrane region" description="Helical" evidence="8">
    <location>
        <begin position="415"/>
        <end position="435"/>
    </location>
</feature>
<dbReference type="CDD" id="cd17356">
    <property type="entry name" value="MFS_HXT"/>
    <property type="match status" value="1"/>
</dbReference>
<keyword evidence="11" id="KW-1185">Reference proteome</keyword>
<dbReference type="InterPro" id="IPR005829">
    <property type="entry name" value="Sugar_transporter_CS"/>
</dbReference>
<evidence type="ECO:0000256" key="3">
    <source>
        <dbReference type="ARBA" id="ARBA00022448"/>
    </source>
</evidence>
<feature type="transmembrane region" description="Helical" evidence="8">
    <location>
        <begin position="153"/>
        <end position="170"/>
    </location>
</feature>
<feature type="transmembrane region" description="Helical" evidence="8">
    <location>
        <begin position="93"/>
        <end position="112"/>
    </location>
</feature>
<dbReference type="EMBL" id="JAPQKN010000003">
    <property type="protein sequence ID" value="KAJ5166766.1"/>
    <property type="molecule type" value="Genomic_DNA"/>
</dbReference>
<dbReference type="GO" id="GO:0005351">
    <property type="term" value="F:carbohydrate:proton symporter activity"/>
    <property type="evidence" value="ECO:0007669"/>
    <property type="project" value="TreeGrafter"/>
</dbReference>
<dbReference type="InterPro" id="IPR003663">
    <property type="entry name" value="Sugar/inositol_transpt"/>
</dbReference>
<evidence type="ECO:0000259" key="9">
    <source>
        <dbReference type="PROSITE" id="PS50850"/>
    </source>
</evidence>
<dbReference type="RefSeq" id="XP_056543227.1">
    <property type="nucleotide sequence ID" value="XM_056687672.1"/>
</dbReference>
<dbReference type="PANTHER" id="PTHR48022:SF23">
    <property type="entry name" value="MAJOR FACILITATOR SUPERFAMILY (MFS) PROFILE DOMAIN-CONTAINING PROTEIN"/>
    <property type="match status" value="1"/>
</dbReference>
<feature type="transmembrane region" description="Helical" evidence="8">
    <location>
        <begin position="67"/>
        <end position="86"/>
    </location>
</feature>
<reference evidence="10" key="2">
    <citation type="journal article" date="2023" name="IMA Fungus">
        <title>Comparative genomic study of the Penicillium genus elucidates a diverse pangenome and 15 lateral gene transfer events.</title>
        <authorList>
            <person name="Petersen C."/>
            <person name="Sorensen T."/>
            <person name="Nielsen M.R."/>
            <person name="Sondergaard T.E."/>
            <person name="Sorensen J.L."/>
            <person name="Fitzpatrick D.A."/>
            <person name="Frisvad J.C."/>
            <person name="Nielsen K.L."/>
        </authorList>
    </citation>
    <scope>NUCLEOTIDE SEQUENCE</scope>
    <source>
        <strain evidence="10">IBT 26290</strain>
    </source>
</reference>
<dbReference type="Proteomes" id="UP001149163">
    <property type="component" value="Unassembled WGS sequence"/>
</dbReference>
<dbReference type="InterPro" id="IPR020846">
    <property type="entry name" value="MFS_dom"/>
</dbReference>
<feature type="domain" description="Major facilitator superfamily (MFS) profile" evidence="9">
    <location>
        <begin position="15"/>
        <end position="469"/>
    </location>
</feature>
<keyword evidence="3 7" id="KW-0813">Transport</keyword>